<organism evidence="1 2">
    <name type="scientific">Fusarium ambrosium</name>
    <dbReference type="NCBI Taxonomy" id="131363"/>
    <lineage>
        <taxon>Eukaryota</taxon>
        <taxon>Fungi</taxon>
        <taxon>Dikarya</taxon>
        <taxon>Ascomycota</taxon>
        <taxon>Pezizomycotina</taxon>
        <taxon>Sordariomycetes</taxon>
        <taxon>Hypocreomycetidae</taxon>
        <taxon>Hypocreales</taxon>
        <taxon>Nectriaceae</taxon>
        <taxon>Fusarium</taxon>
        <taxon>Fusarium solani species complex</taxon>
    </lineage>
</organism>
<evidence type="ECO:0008006" key="3">
    <source>
        <dbReference type="Google" id="ProtNLM"/>
    </source>
</evidence>
<dbReference type="EMBL" id="NIZV01000003">
    <property type="protein sequence ID" value="RSM20768.1"/>
    <property type="molecule type" value="Genomic_DNA"/>
</dbReference>
<gene>
    <name evidence="1" type="ORF">CDV31_000458</name>
</gene>
<proteinExistence type="predicted"/>
<comment type="caution">
    <text evidence="1">The sequence shown here is derived from an EMBL/GenBank/DDBJ whole genome shotgun (WGS) entry which is preliminary data.</text>
</comment>
<evidence type="ECO:0000313" key="2">
    <source>
        <dbReference type="Proteomes" id="UP000288429"/>
    </source>
</evidence>
<evidence type="ECO:0000313" key="1">
    <source>
        <dbReference type="EMBL" id="RSM20768.1"/>
    </source>
</evidence>
<reference evidence="1 2" key="1">
    <citation type="submission" date="2017-06" db="EMBL/GenBank/DDBJ databases">
        <title>Cmopartive genomic analysis of Ambrosia Fusariam Clade fungi.</title>
        <authorList>
            <person name="Stajich J.E."/>
            <person name="Carrillo J."/>
            <person name="Kijimoto T."/>
            <person name="Eskalen A."/>
            <person name="O'Donnell K."/>
            <person name="Kasson M."/>
        </authorList>
    </citation>
    <scope>NUCLEOTIDE SEQUENCE [LARGE SCALE GENOMIC DNA]</scope>
    <source>
        <strain evidence="1 2">NRRL 20438</strain>
    </source>
</reference>
<sequence length="195" mass="23061">MDATSDRFGAPSFLVFWCSLPREIQLMIVDYILSNYLTKRTDAASEQTYRLSVMSHVCKDWQYLVERRTFRRLSLRAQDLPMFRKFVRGKNAIRLNHIRHLSLQIELARYTCLNCKRPEKEARITRNNRIFTSALRRLLKVLSSWDRTHGGLTLEVTALSPSDVEHHTYEPEFMTIRSSLRKIWNRLPIFGNITL</sequence>
<dbReference type="Proteomes" id="UP000288429">
    <property type="component" value="Unassembled WGS sequence"/>
</dbReference>
<accession>A0A428V2L1</accession>
<dbReference type="AlphaFoldDB" id="A0A428V2L1"/>
<keyword evidence="2" id="KW-1185">Reference proteome</keyword>
<protein>
    <recommendedName>
        <fullName evidence="3">F-box domain-containing protein</fullName>
    </recommendedName>
</protein>
<name>A0A428V2L1_9HYPO</name>